<dbReference type="EMBL" id="JN885990">
    <property type="protein sequence ID" value="AEX61241.1"/>
    <property type="molecule type" value="Genomic_DNA"/>
</dbReference>
<reference evidence="1" key="1">
    <citation type="submission" date="2011-10" db="EMBL/GenBank/DDBJ databases">
        <title>Provirophages and transpovirons: unique mobilome of giant viruses.</title>
        <authorList>
            <person name="Desnues C."/>
            <person name="LaScola B."/>
            <person name="Yutin N."/>
            <person name="Fournous G."/>
            <person name="Koonin E."/>
            <person name="Raoult D."/>
        </authorList>
    </citation>
    <scope>NUCLEOTIDE SEQUENCE</scope>
    <source>
        <strain evidence="1">Mv13-c7</strain>
    </source>
</reference>
<organism evidence="1">
    <name type="scientific">Megavirus courdo7</name>
    <dbReference type="NCBI Taxonomy" id="1128135"/>
    <lineage>
        <taxon>Viruses</taxon>
        <taxon>Varidnaviria</taxon>
        <taxon>Bamfordvirae</taxon>
        <taxon>Nucleocytoviricota</taxon>
        <taxon>Megaviricetes</taxon>
        <taxon>Imitervirales</taxon>
        <taxon>Mimiviridae</taxon>
        <taxon>Megamimivirinae</taxon>
        <taxon>Megavirus</taxon>
    </lineage>
</organism>
<proteinExistence type="predicted"/>
<evidence type="ECO:0000313" key="1">
    <source>
        <dbReference type="EMBL" id="AEX61241.1"/>
    </source>
</evidence>
<name>H2EA18_9VIRU</name>
<protein>
    <submittedName>
        <fullName evidence="1">Uncharacterized protein</fullName>
    </submittedName>
</protein>
<gene>
    <name evidence="1" type="ORF">c7_L175</name>
</gene>
<sequence>MYKASNIEISIHGITRVFKFQLFLDDYCIRYNRLYIKHQFFFIDKNN</sequence>
<accession>H2EA18</accession>